<keyword evidence="6 7" id="KW-0472">Membrane</keyword>
<evidence type="ECO:0000313" key="8">
    <source>
        <dbReference type="EMBL" id="OAM89610.1"/>
    </source>
</evidence>
<feature type="transmembrane region" description="Helical" evidence="7">
    <location>
        <begin position="175"/>
        <end position="194"/>
    </location>
</feature>
<evidence type="ECO:0000256" key="6">
    <source>
        <dbReference type="ARBA" id="ARBA00023136"/>
    </source>
</evidence>
<feature type="transmembrane region" description="Helical" evidence="7">
    <location>
        <begin position="108"/>
        <end position="128"/>
    </location>
</feature>
<dbReference type="RefSeq" id="WP_068770543.1">
    <property type="nucleotide sequence ID" value="NZ_CP109796.1"/>
</dbReference>
<evidence type="ECO:0000256" key="4">
    <source>
        <dbReference type="ARBA" id="ARBA00022692"/>
    </source>
</evidence>
<comment type="subcellular location">
    <subcellularLocation>
        <location evidence="1 7">Cell membrane</location>
        <topology evidence="1 7">Multi-pass membrane protein</topology>
    </subcellularLocation>
</comment>
<sequence length="196" mass="21016">MSDLLQRFLQAFIPLFVAMDPIGLAALFLGFSQLLPADRRRRISRQAVWTASAVALLFLFLGQAIFHALNITQGDFQIAGGLILLILASRDLVLPADAKQPAVLPEDFGVVPLGMPLIAGPAALATLLVCAKSVGMLVTLAAFGVNLVFVVLAFRWSDLFGRLIGMTGMRAISKIIALLLAAIAVSMIRQGWLYKG</sequence>
<feature type="transmembrane region" description="Helical" evidence="7">
    <location>
        <begin position="47"/>
        <end position="66"/>
    </location>
</feature>
<feature type="transmembrane region" description="Helical" evidence="7">
    <location>
        <begin position="134"/>
        <end position="154"/>
    </location>
</feature>
<evidence type="ECO:0000313" key="9">
    <source>
        <dbReference type="Proteomes" id="UP000078486"/>
    </source>
</evidence>
<comment type="caution">
    <text evidence="7">Lacks conserved residue(s) required for the propagation of feature annotation.</text>
</comment>
<keyword evidence="3" id="KW-1003">Cell membrane</keyword>
<dbReference type="InterPro" id="IPR002771">
    <property type="entry name" value="Multi_antbiot-R_MarC"/>
</dbReference>
<accession>A0A178II37</accession>
<dbReference type="AlphaFoldDB" id="A0A178II37"/>
<dbReference type="PANTHER" id="PTHR33508">
    <property type="entry name" value="UPF0056 MEMBRANE PROTEIN YHCE"/>
    <property type="match status" value="1"/>
</dbReference>
<dbReference type="PANTHER" id="PTHR33508:SF1">
    <property type="entry name" value="UPF0056 MEMBRANE PROTEIN YHCE"/>
    <property type="match status" value="1"/>
</dbReference>
<comment type="similarity">
    <text evidence="2 7">Belongs to the UPF0056 (MarC) family.</text>
</comment>
<dbReference type="Proteomes" id="UP000078486">
    <property type="component" value="Unassembled WGS sequence"/>
</dbReference>
<comment type="caution">
    <text evidence="8">The sequence shown here is derived from an EMBL/GenBank/DDBJ whole genome shotgun (WGS) entry which is preliminary data.</text>
</comment>
<name>A0A178II37_9BACT</name>
<keyword evidence="9" id="KW-1185">Reference proteome</keyword>
<gene>
    <name evidence="8" type="ORF">AW736_12415</name>
</gene>
<dbReference type="NCBIfam" id="TIGR00427">
    <property type="entry name" value="NAAT family transporter"/>
    <property type="match status" value="1"/>
</dbReference>
<dbReference type="Pfam" id="PF01914">
    <property type="entry name" value="MarC"/>
    <property type="match status" value="1"/>
</dbReference>
<keyword evidence="5 7" id="KW-1133">Transmembrane helix</keyword>
<evidence type="ECO:0000256" key="3">
    <source>
        <dbReference type="ARBA" id="ARBA00022475"/>
    </source>
</evidence>
<dbReference type="OrthoDB" id="21094at2"/>
<dbReference type="GO" id="GO:0005886">
    <property type="term" value="C:plasma membrane"/>
    <property type="evidence" value="ECO:0007669"/>
    <property type="project" value="UniProtKB-SubCell"/>
</dbReference>
<dbReference type="STRING" id="1184151.AW736_12415"/>
<evidence type="ECO:0000256" key="7">
    <source>
        <dbReference type="RuleBase" id="RU362048"/>
    </source>
</evidence>
<feature type="transmembrane region" description="Helical" evidence="7">
    <location>
        <begin position="12"/>
        <end position="35"/>
    </location>
</feature>
<evidence type="ECO:0000256" key="2">
    <source>
        <dbReference type="ARBA" id="ARBA00009784"/>
    </source>
</evidence>
<proteinExistence type="inferred from homology"/>
<organism evidence="8 9">
    <name type="scientific">Termitidicoccus mucosus</name>
    <dbReference type="NCBI Taxonomy" id="1184151"/>
    <lineage>
        <taxon>Bacteria</taxon>
        <taxon>Pseudomonadati</taxon>
        <taxon>Verrucomicrobiota</taxon>
        <taxon>Opitutia</taxon>
        <taxon>Opitutales</taxon>
        <taxon>Opitutaceae</taxon>
        <taxon>Termitidicoccus</taxon>
    </lineage>
</organism>
<evidence type="ECO:0000256" key="1">
    <source>
        <dbReference type="ARBA" id="ARBA00004651"/>
    </source>
</evidence>
<keyword evidence="4 7" id="KW-0812">Transmembrane</keyword>
<evidence type="ECO:0000256" key="5">
    <source>
        <dbReference type="ARBA" id="ARBA00022989"/>
    </source>
</evidence>
<reference evidence="8 9" key="1">
    <citation type="submission" date="2016-01" db="EMBL/GenBank/DDBJ databases">
        <title>High potential of lignocellulose degradation of a new Verrucomicrobia species.</title>
        <authorList>
            <person name="Wang Y."/>
            <person name="Shi Y."/>
            <person name="Qiu Z."/>
            <person name="Liu S."/>
            <person name="Yang H."/>
        </authorList>
    </citation>
    <scope>NUCLEOTIDE SEQUENCE [LARGE SCALE GENOMIC DNA]</scope>
    <source>
        <strain evidence="8 9">TSB47</strain>
    </source>
</reference>
<dbReference type="EMBL" id="LRRQ01000086">
    <property type="protein sequence ID" value="OAM89610.1"/>
    <property type="molecule type" value="Genomic_DNA"/>
</dbReference>
<protein>
    <recommendedName>
        <fullName evidence="7">UPF0056 membrane protein</fullName>
    </recommendedName>
</protein>